<comment type="caution">
    <text evidence="1">The sequence shown here is derived from an EMBL/GenBank/DDBJ whole genome shotgun (WGS) entry which is preliminary data.</text>
</comment>
<reference evidence="1" key="1">
    <citation type="journal article" date="2021" name="New Phytol.">
        <title>Evolutionary innovations through gain and loss of genes in the ectomycorrhizal Boletales.</title>
        <authorList>
            <person name="Wu G."/>
            <person name="Miyauchi S."/>
            <person name="Morin E."/>
            <person name="Kuo A."/>
            <person name="Drula E."/>
            <person name="Varga T."/>
            <person name="Kohler A."/>
            <person name="Feng B."/>
            <person name="Cao Y."/>
            <person name="Lipzen A."/>
            <person name="Daum C."/>
            <person name="Hundley H."/>
            <person name="Pangilinan J."/>
            <person name="Johnson J."/>
            <person name="Barry K."/>
            <person name="LaButti K."/>
            <person name="Ng V."/>
            <person name="Ahrendt S."/>
            <person name="Min B."/>
            <person name="Choi I.G."/>
            <person name="Park H."/>
            <person name="Plett J.M."/>
            <person name="Magnuson J."/>
            <person name="Spatafora J.W."/>
            <person name="Nagy L.G."/>
            <person name="Henrissat B."/>
            <person name="Grigoriev I.V."/>
            <person name="Yang Z.L."/>
            <person name="Xu J."/>
            <person name="Martin F.M."/>
        </authorList>
    </citation>
    <scope>NUCLEOTIDE SEQUENCE</scope>
    <source>
        <strain evidence="1">KUC20120723A-06</strain>
    </source>
</reference>
<dbReference type="Proteomes" id="UP000790709">
    <property type="component" value="Unassembled WGS sequence"/>
</dbReference>
<dbReference type="EMBL" id="MU266370">
    <property type="protein sequence ID" value="KAH7927220.1"/>
    <property type="molecule type" value="Genomic_DNA"/>
</dbReference>
<evidence type="ECO:0000313" key="1">
    <source>
        <dbReference type="EMBL" id="KAH7927220.1"/>
    </source>
</evidence>
<evidence type="ECO:0000313" key="2">
    <source>
        <dbReference type="Proteomes" id="UP000790709"/>
    </source>
</evidence>
<name>A0ACB8BMX0_9AGAM</name>
<proteinExistence type="predicted"/>
<gene>
    <name evidence="1" type="ORF">BV22DRAFT_1061458</name>
</gene>
<organism evidence="1 2">
    <name type="scientific">Leucogyrophana mollusca</name>
    <dbReference type="NCBI Taxonomy" id="85980"/>
    <lineage>
        <taxon>Eukaryota</taxon>
        <taxon>Fungi</taxon>
        <taxon>Dikarya</taxon>
        <taxon>Basidiomycota</taxon>
        <taxon>Agaricomycotina</taxon>
        <taxon>Agaricomycetes</taxon>
        <taxon>Agaricomycetidae</taxon>
        <taxon>Boletales</taxon>
        <taxon>Boletales incertae sedis</taxon>
        <taxon>Leucogyrophana</taxon>
    </lineage>
</organism>
<accession>A0ACB8BMX0</accession>
<sequence>MVNLLHTLVEDPAVDSAQKTLFADALVRLSKRSCCYPESLVLKDIEIDSTHPVITGAYSEVWKGYTRGQPVGVKKVRMMRSDLEDILKACAREAIIWSRLSHPNLLPFYGIFYLDDEHSRISLISPWMEHGHIGEYLERFPGTDRELLALDIGLGVEYLHTSIPAVIHGDLKPRNIFVTPSGTACLADFGLAYAKDPQRQTASSTQGPTHGGTLAYEAPELFDGEPVSFSADMYAFGCVLYEMFAGVRPFHDLRDGAVIKAVAQGKRPGRPAGVKDWVWRLIESCWRQEPSERPHPGDIVRELRSFTTGRAQHRHHNWDDSFGAHIRGRYSLVDHPAAFPLHTHSRT</sequence>
<protein>
    <submittedName>
        <fullName evidence="1">Kinase-like protein</fullName>
    </submittedName>
</protein>
<keyword evidence="2" id="KW-1185">Reference proteome</keyword>